<accession>A0AAV0AHL0</accession>
<dbReference type="EMBL" id="CALTRL010000364">
    <property type="protein sequence ID" value="CAH7667677.1"/>
    <property type="molecule type" value="Genomic_DNA"/>
</dbReference>
<organism evidence="1 3">
    <name type="scientific">Phakopsora pachyrhizi</name>
    <name type="common">Asian soybean rust disease fungus</name>
    <dbReference type="NCBI Taxonomy" id="170000"/>
    <lineage>
        <taxon>Eukaryota</taxon>
        <taxon>Fungi</taxon>
        <taxon>Dikarya</taxon>
        <taxon>Basidiomycota</taxon>
        <taxon>Pucciniomycotina</taxon>
        <taxon>Pucciniomycetes</taxon>
        <taxon>Pucciniales</taxon>
        <taxon>Phakopsoraceae</taxon>
        <taxon>Phakopsora</taxon>
    </lineage>
</organism>
<dbReference type="AlphaFoldDB" id="A0AAV0AHL0"/>
<comment type="caution">
    <text evidence="1">The sequence shown here is derived from an EMBL/GenBank/DDBJ whole genome shotgun (WGS) entry which is preliminary data.</text>
</comment>
<sequence>MKVLYLIPIALSVHSNWVIPPTLGENLGLFPRGRGQLGDLSYYLNKPDAISTDLMKNQDPKEDCVFYVNSYNSTREKSAAIAFADIRNAQSAAAGGRGDSNTLYDAFDLDVAFGDGGTLMRQANAAGADVRRRYFKVTSGKYAEHCRGTVWLIVKKGSEIYHDAIWLTDEYPALTRPGSGVTAIYEIDPADVEWAELDFDHNPNPNFHPSLYRGGQPPGARPPREIGPIPYKRDDAKTVQQKIDRYLKYPDISDGYLPTGSSASPKCDLNQISGVPYNVFTGVFPKFCDATLQNPLNPLAQIVDSQGFVKPPRKRSILVERTPPPNPGAYNAYTFELQWSGGKGTCRQSCKDSYEAAARSPCGHTAGEQNIMSTSGTIDAGCGTYSWKINKPPGSTPKPPEPTVGAVQCNRADQFGKHGDINPGFQNQYTGFACAASARRSIKEDDDSSSIKFHTKTNGVDYNYNVFWVKGCKSTVTEMNAYKPLPNDSDNNCLTLLRRAYTGCNNGGVGGYIDVGCVRYEFHP</sequence>
<dbReference type="EMBL" id="CALTRL010000364">
    <property type="protein sequence ID" value="CAH7667675.1"/>
    <property type="molecule type" value="Genomic_DNA"/>
</dbReference>
<evidence type="ECO:0008006" key="4">
    <source>
        <dbReference type="Google" id="ProtNLM"/>
    </source>
</evidence>
<reference evidence="1" key="1">
    <citation type="submission" date="2022-06" db="EMBL/GenBank/DDBJ databases">
        <authorList>
            <consortium name="SYNGENTA / RWTH Aachen University"/>
        </authorList>
    </citation>
    <scope>NUCLEOTIDE SEQUENCE</scope>
</reference>
<keyword evidence="3" id="KW-1185">Reference proteome</keyword>
<evidence type="ECO:0000313" key="1">
    <source>
        <dbReference type="EMBL" id="CAH7667675.1"/>
    </source>
</evidence>
<evidence type="ECO:0000313" key="3">
    <source>
        <dbReference type="Proteomes" id="UP001153365"/>
    </source>
</evidence>
<evidence type="ECO:0000313" key="2">
    <source>
        <dbReference type="EMBL" id="CAH7667677.1"/>
    </source>
</evidence>
<dbReference type="Proteomes" id="UP001153365">
    <property type="component" value="Unassembled WGS sequence"/>
</dbReference>
<name>A0AAV0AHL0_PHAPC</name>
<proteinExistence type="predicted"/>
<protein>
    <recommendedName>
        <fullName evidence="4">Secreted protein</fullName>
    </recommendedName>
</protein>
<gene>
    <name evidence="1" type="ORF">PPACK8108_LOCUS2096</name>
    <name evidence="2" type="ORF">PPACK8108_LOCUS2098</name>
</gene>